<evidence type="ECO:0000259" key="3">
    <source>
        <dbReference type="Pfam" id="PF12051"/>
    </source>
</evidence>
<dbReference type="GeneID" id="64859527"/>
<feature type="transmembrane region" description="Helical" evidence="2">
    <location>
        <begin position="531"/>
        <end position="552"/>
    </location>
</feature>
<proteinExistence type="predicted"/>
<accession>A0A8H2ZI36</accession>
<evidence type="ECO:0000256" key="2">
    <source>
        <dbReference type="SAM" id="Phobius"/>
    </source>
</evidence>
<dbReference type="InterPro" id="IPR053001">
    <property type="entry name" value="MNNG_permease-like"/>
</dbReference>
<dbReference type="PANTHER" id="PTHR34814">
    <property type="entry name" value="NITROSOGUANIDINE RESISTANCE PROTEIN SNG1"/>
    <property type="match status" value="1"/>
</dbReference>
<dbReference type="PANTHER" id="PTHR34814:SF1">
    <property type="entry name" value="NITROSOGUANIDINE RESISTANCE PROTEIN SNG1"/>
    <property type="match status" value="1"/>
</dbReference>
<dbReference type="EMBL" id="CAEFZW010000009">
    <property type="protein sequence ID" value="CAB4256449.1"/>
    <property type="molecule type" value="Genomic_DNA"/>
</dbReference>
<dbReference type="RefSeq" id="XP_041408293.1">
    <property type="nucleotide sequence ID" value="XM_041552359.1"/>
</dbReference>
<feature type="transmembrane region" description="Helical" evidence="2">
    <location>
        <begin position="403"/>
        <end position="428"/>
    </location>
</feature>
<feature type="compositionally biased region" description="Acidic residues" evidence="1">
    <location>
        <begin position="65"/>
        <end position="77"/>
    </location>
</feature>
<reference evidence="4 5" key="1">
    <citation type="submission" date="2020-05" db="EMBL/GenBank/DDBJ databases">
        <authorList>
            <person name="Casaregola S."/>
            <person name="Devillers H."/>
            <person name="Grondin C."/>
        </authorList>
    </citation>
    <scope>NUCLEOTIDE SEQUENCE [LARGE SCALE GENOMIC DNA]</scope>
    <source>
        <strain evidence="4 5">CLIB 1767</strain>
    </source>
</reference>
<dbReference type="InterPro" id="IPR022703">
    <property type="entry name" value="DUF3533"/>
</dbReference>
<comment type="caution">
    <text evidence="4">The sequence shown here is derived from an EMBL/GenBank/DDBJ whole genome shotgun (WGS) entry which is preliminary data.</text>
</comment>
<dbReference type="AlphaFoldDB" id="A0A8H2ZI36"/>
<feature type="transmembrane region" description="Helical" evidence="2">
    <location>
        <begin position="448"/>
        <end position="469"/>
    </location>
</feature>
<keyword evidence="2" id="KW-1133">Transmembrane helix</keyword>
<feature type="domain" description="DUF3533" evidence="3">
    <location>
        <begin position="149"/>
        <end position="543"/>
    </location>
</feature>
<dbReference type="Pfam" id="PF12051">
    <property type="entry name" value="DUF3533"/>
    <property type="match status" value="1"/>
</dbReference>
<feature type="transmembrane region" description="Helical" evidence="2">
    <location>
        <begin position="476"/>
        <end position="495"/>
    </location>
</feature>
<feature type="region of interest" description="Disordered" evidence="1">
    <location>
        <begin position="63"/>
        <end position="120"/>
    </location>
</feature>
<evidence type="ECO:0000313" key="4">
    <source>
        <dbReference type="EMBL" id="CAB4256449.1"/>
    </source>
</evidence>
<dbReference type="OrthoDB" id="2140105at2759"/>
<sequence>MNDIEKQSTKGNNIDNNSLLLQDEAGILGEMVNLSNHLNQTPDEDAEKIYQRRHSVMYNVPIERTEDDIDDDNDDNDIGSANIQPSINSSEADSVQNYTGHHSDRQSTIDKVESNSSEDDTLQKIQTRYFSPRLQNQRKKVFLHFLLTILIFAVFMFTVFTLFWGSNAYTVKYFPRIKILAVLQDDILTSEMQDLNVIPLTAIINQMIPLMPGKWSVYNTSDSFINKYHLSNYTDKSVAINEKVTERIYHEYFWLSLNVKPNATLQLFNSIVNNTATPFNASSVFEVMYESGRDPSNLKTAILPIMEGLDTAFEEYYTYNYLPSLITNITQTYPNITFNPLSLSAMGNPGFNYIDYRPFYRRGLITPAQIGIIYGLIITVFQFLVYTPLHMEMAKYLNAKNYIIYRILISFITFFFTSLFYCTVSAMFGFDFTKAFGRGGFMVYWMSSWLYMLACGGANENVVSLIFLWKPQFLGFWILSFVILNLGPSFFPMALDNVVYRYGYMMPIHNAVGIFRVIFMDTSKRHMGRNYGVLVAWIVINTILQPFVITFVGRVNRKRQQAAAAASTPAESQNKK</sequence>
<evidence type="ECO:0000256" key="1">
    <source>
        <dbReference type="SAM" id="MobiDB-lite"/>
    </source>
</evidence>
<gene>
    <name evidence="4" type="ORF">KABA2_09S04928</name>
</gene>
<keyword evidence="2" id="KW-0812">Transmembrane</keyword>
<dbReference type="Proteomes" id="UP000644660">
    <property type="component" value="Unassembled WGS sequence"/>
</dbReference>
<evidence type="ECO:0000313" key="5">
    <source>
        <dbReference type="Proteomes" id="UP000644660"/>
    </source>
</evidence>
<dbReference type="GO" id="GO:0016020">
    <property type="term" value="C:membrane"/>
    <property type="evidence" value="ECO:0007669"/>
    <property type="project" value="TreeGrafter"/>
</dbReference>
<keyword evidence="5" id="KW-1185">Reference proteome</keyword>
<feature type="transmembrane region" description="Helical" evidence="2">
    <location>
        <begin position="141"/>
        <end position="164"/>
    </location>
</feature>
<keyword evidence="2" id="KW-0472">Membrane</keyword>
<name>A0A8H2ZI36_9SACH</name>
<organism evidence="4 5">
    <name type="scientific">Maudiozyma barnettii</name>
    <dbReference type="NCBI Taxonomy" id="61262"/>
    <lineage>
        <taxon>Eukaryota</taxon>
        <taxon>Fungi</taxon>
        <taxon>Dikarya</taxon>
        <taxon>Ascomycota</taxon>
        <taxon>Saccharomycotina</taxon>
        <taxon>Saccharomycetes</taxon>
        <taxon>Saccharomycetales</taxon>
        <taxon>Saccharomycetaceae</taxon>
        <taxon>Maudiozyma</taxon>
    </lineage>
</organism>
<protein>
    <submittedName>
        <fullName evidence="4">Similar to Saccharomyces cerevisiae YGR197C SNG1 Protein involved in resistance to nitrosoguanidine (MNNG) and 6-azauracil (6- AU)</fullName>
    </submittedName>
</protein>
<feature type="transmembrane region" description="Helical" evidence="2">
    <location>
        <begin position="371"/>
        <end position="391"/>
    </location>
</feature>
<feature type="compositionally biased region" description="Polar residues" evidence="1">
    <location>
        <begin position="79"/>
        <end position="100"/>
    </location>
</feature>
<feature type="compositionally biased region" description="Basic and acidic residues" evidence="1">
    <location>
        <begin position="101"/>
        <end position="113"/>
    </location>
</feature>